<gene>
    <name evidence="1" type="ORF">BcDW1_428</name>
</gene>
<dbReference type="Proteomes" id="UP000012045">
    <property type="component" value="Unassembled WGS sequence"/>
</dbReference>
<accession>M7UB10</accession>
<dbReference type="OrthoDB" id="3544586at2759"/>
<proteinExistence type="predicted"/>
<reference evidence="2" key="1">
    <citation type="journal article" date="2013" name="Genome Announc.">
        <title>Draft genome sequence of Botrytis cinerea BcDW1, inoculum for noble rot of grape berries.</title>
        <authorList>
            <person name="Blanco-Ulate B."/>
            <person name="Allen G."/>
            <person name="Powell A.L."/>
            <person name="Cantu D."/>
        </authorList>
    </citation>
    <scope>NUCLEOTIDE SEQUENCE [LARGE SCALE GENOMIC DNA]</scope>
    <source>
        <strain evidence="2">BcDW1</strain>
    </source>
</reference>
<evidence type="ECO:0000313" key="2">
    <source>
        <dbReference type="Proteomes" id="UP000012045"/>
    </source>
</evidence>
<dbReference type="AlphaFoldDB" id="M7UB10"/>
<organism evidence="1 2">
    <name type="scientific">Botryotinia fuckeliana (strain BcDW1)</name>
    <name type="common">Noble rot fungus</name>
    <name type="synonym">Botrytis cinerea</name>
    <dbReference type="NCBI Taxonomy" id="1290391"/>
    <lineage>
        <taxon>Eukaryota</taxon>
        <taxon>Fungi</taxon>
        <taxon>Dikarya</taxon>
        <taxon>Ascomycota</taxon>
        <taxon>Pezizomycotina</taxon>
        <taxon>Leotiomycetes</taxon>
        <taxon>Helotiales</taxon>
        <taxon>Sclerotiniaceae</taxon>
        <taxon>Botrytis</taxon>
    </lineage>
</organism>
<evidence type="ECO:0000313" key="1">
    <source>
        <dbReference type="EMBL" id="EMR90969.1"/>
    </source>
</evidence>
<protein>
    <submittedName>
        <fullName evidence="1">Uncharacterized protein</fullName>
    </submittedName>
</protein>
<dbReference type="HOGENOM" id="CLU_2426733_0_0_1"/>
<dbReference type="EMBL" id="KB707681">
    <property type="protein sequence ID" value="EMR90969.1"/>
    <property type="molecule type" value="Genomic_DNA"/>
</dbReference>
<name>M7UB10_BOTF1</name>
<sequence length="91" mass="9662">MPENKITDITTIDTECSDSAECMEALTGAGSGVTVFTAPKVEENSLNSNAATNSVGKDMLKLNIFQCHRKQNDSAFGPKNEGYWAVASGSD</sequence>